<feature type="signal peptide" evidence="1">
    <location>
        <begin position="1"/>
        <end position="18"/>
    </location>
</feature>
<keyword evidence="1" id="KW-0732">Signal</keyword>
<dbReference type="Pfam" id="PF10988">
    <property type="entry name" value="DUF2807"/>
    <property type="match status" value="1"/>
</dbReference>
<dbReference type="Proteomes" id="UP000488936">
    <property type="component" value="Unassembled WGS sequence"/>
</dbReference>
<feature type="chain" id="PRO_5029623508" evidence="1">
    <location>
        <begin position="19"/>
        <end position="224"/>
    </location>
</feature>
<reference evidence="3 4" key="1">
    <citation type="journal article" date="2006" name="Int. J. Syst. Evol. Microbiol.">
        <title>Myroides pelagicus sp. nov., isolated from seawater in Thailand.</title>
        <authorList>
            <person name="Yoon J."/>
            <person name="Maneerat S."/>
            <person name="Kawai F."/>
            <person name="Yokota A."/>
        </authorList>
    </citation>
    <scope>NUCLEOTIDE SEQUENCE [LARGE SCALE GENOMIC DNA]</scope>
    <source>
        <strain evidence="3 4">SM1T</strain>
    </source>
</reference>
<name>A0A7K1GMG8_9FLAO</name>
<dbReference type="AlphaFoldDB" id="A0A7K1GMG8"/>
<dbReference type="Gene3D" id="2.160.20.120">
    <property type="match status" value="1"/>
</dbReference>
<dbReference type="RefSeq" id="WP_155035403.1">
    <property type="nucleotide sequence ID" value="NZ_JAYMMG010000005.1"/>
</dbReference>
<feature type="domain" description="Putative auto-transporter adhesin head GIN" evidence="2">
    <location>
        <begin position="28"/>
        <end position="207"/>
    </location>
</feature>
<comment type="caution">
    <text evidence="3">The sequence shown here is derived from an EMBL/GenBank/DDBJ whole genome shotgun (WGS) entry which is preliminary data.</text>
</comment>
<dbReference type="EMBL" id="WMJY01000009">
    <property type="protein sequence ID" value="MTH29404.1"/>
    <property type="molecule type" value="Genomic_DNA"/>
</dbReference>
<dbReference type="InterPro" id="IPR021255">
    <property type="entry name" value="DUF2807"/>
</dbReference>
<evidence type="ECO:0000259" key="2">
    <source>
        <dbReference type="Pfam" id="PF10988"/>
    </source>
</evidence>
<dbReference type="OrthoDB" id="704821at2"/>
<protein>
    <submittedName>
        <fullName evidence="3">DUF2807 domain-containing protein</fullName>
    </submittedName>
</protein>
<evidence type="ECO:0000313" key="3">
    <source>
        <dbReference type="EMBL" id="MTH29404.1"/>
    </source>
</evidence>
<accession>A0A7K1GMG8</accession>
<evidence type="ECO:0000313" key="4">
    <source>
        <dbReference type="Proteomes" id="UP000488936"/>
    </source>
</evidence>
<keyword evidence="4" id="KW-1185">Reference proteome</keyword>
<organism evidence="3 4">
    <name type="scientific">Myroides pelagicus</name>
    <dbReference type="NCBI Taxonomy" id="270914"/>
    <lineage>
        <taxon>Bacteria</taxon>
        <taxon>Pseudomonadati</taxon>
        <taxon>Bacteroidota</taxon>
        <taxon>Flavobacteriia</taxon>
        <taxon>Flavobacteriales</taxon>
        <taxon>Flavobacteriaceae</taxon>
        <taxon>Myroides</taxon>
    </lineage>
</organism>
<evidence type="ECO:0000256" key="1">
    <source>
        <dbReference type="SAM" id="SignalP"/>
    </source>
</evidence>
<proteinExistence type="predicted"/>
<sequence length="224" mass="24296">MKKLVLLFLMLCANITFAQQVEMEVGTFDKLSVYDQIRVTLVPTNGQAKIEVEGKKQKEVNVINKNKHLKIKMNFTNSFQGDDIQVTLYYNNLKEINAGEGSMIEGDKQVKANTLEVQGKTGSAIKLDIDVEKVIVKAGAGSLIRLTGKADVQDALSNSGADIRNEELMTKQTTITVNAGGRASVHVKDVVDAKVRAGGSISVYGNPKTLNEKTIAGGTIKKVE</sequence>
<gene>
    <name evidence="3" type="ORF">GJV77_05645</name>
</gene>